<evidence type="ECO:0000313" key="1">
    <source>
        <dbReference type="EMBL" id="MBB4677191.1"/>
    </source>
</evidence>
<dbReference type="InterPro" id="IPR013382">
    <property type="entry name" value="CRISPR-assoc_prot_Cse2"/>
</dbReference>
<dbReference type="InterPro" id="IPR038287">
    <property type="entry name" value="Cse2_sf"/>
</dbReference>
<dbReference type="EMBL" id="JACHMH010000001">
    <property type="protein sequence ID" value="MBB4677191.1"/>
    <property type="molecule type" value="Genomic_DNA"/>
</dbReference>
<dbReference type="NCBIfam" id="TIGR02548">
    <property type="entry name" value="casB_cse2"/>
    <property type="match status" value="1"/>
</dbReference>
<name>A0A7W7CC56_9PSEU</name>
<gene>
    <name evidence="1" type="ORF">HNR67_003309</name>
</gene>
<keyword evidence="2" id="KW-1185">Reference proteome</keyword>
<dbReference type="Pfam" id="PF09485">
    <property type="entry name" value="CRISPR_Cse2"/>
    <property type="match status" value="1"/>
</dbReference>
<dbReference type="Gene3D" id="1.10.520.40">
    <property type="entry name" value="CRISPR-associated protein Cse2"/>
    <property type="match status" value="1"/>
</dbReference>
<evidence type="ECO:0000313" key="2">
    <source>
        <dbReference type="Proteomes" id="UP000533598"/>
    </source>
</evidence>
<proteinExistence type="predicted"/>
<organism evidence="1 2">
    <name type="scientific">Crossiella cryophila</name>
    <dbReference type="NCBI Taxonomy" id="43355"/>
    <lineage>
        <taxon>Bacteria</taxon>
        <taxon>Bacillati</taxon>
        <taxon>Actinomycetota</taxon>
        <taxon>Actinomycetes</taxon>
        <taxon>Pseudonocardiales</taxon>
        <taxon>Pseudonocardiaceae</taxon>
        <taxon>Crossiella</taxon>
    </lineage>
</organism>
<reference evidence="1 2" key="1">
    <citation type="submission" date="2020-08" db="EMBL/GenBank/DDBJ databases">
        <title>Sequencing the genomes of 1000 actinobacteria strains.</title>
        <authorList>
            <person name="Klenk H.-P."/>
        </authorList>
    </citation>
    <scope>NUCLEOTIDE SEQUENCE [LARGE SCALE GENOMIC DNA]</scope>
    <source>
        <strain evidence="1 2">DSM 44230</strain>
    </source>
</reference>
<dbReference type="Proteomes" id="UP000533598">
    <property type="component" value="Unassembled WGS sequence"/>
</dbReference>
<sequence length="214" mass="23313">MTASPATATAAPELGAVGVEVDRRILSLQQGVLANRSAEVAALARLRRAVGKPAGSVADVQRYTLSPAFASPDAGDDPTPGEIAAHTALTLYATHQQSRGKRMHQRGRRLGAAVRQLHPQEPTDPPSPVLRRFQTLGTSESFTELLHHLRGLVQLLRSQDIALDYGLLAEELLRWQRPDGAASVRLRWGRDFYRTTTSTTTTTDIDTERDDTTA</sequence>
<protein>
    <submittedName>
        <fullName evidence="1">CRISPR system Cascade subunit CasB</fullName>
    </submittedName>
</protein>
<comment type="caution">
    <text evidence="1">The sequence shown here is derived from an EMBL/GenBank/DDBJ whole genome shotgun (WGS) entry which is preliminary data.</text>
</comment>
<dbReference type="CDD" id="cd09731">
    <property type="entry name" value="Cse2_I-E"/>
    <property type="match status" value="1"/>
</dbReference>
<dbReference type="RefSeq" id="WP_185003125.1">
    <property type="nucleotide sequence ID" value="NZ_BAAAUI010000055.1"/>
</dbReference>
<dbReference type="AlphaFoldDB" id="A0A7W7CC56"/>
<accession>A0A7W7CC56</accession>